<evidence type="ECO:0000256" key="5">
    <source>
        <dbReference type="PIRSR" id="PIRSR002736-50"/>
    </source>
</evidence>
<feature type="modified residue" description="O-(phosphoribosyl dephospho-coenzyme A)serine" evidence="4 5">
    <location>
        <position position="14"/>
    </location>
</feature>
<protein>
    <recommendedName>
        <fullName evidence="4">Citrate lyase acyl carrier protein</fullName>
    </recommendedName>
    <alternativeName>
        <fullName evidence="4">Citrate lyase gamma chain</fullName>
    </alternativeName>
</protein>
<dbReference type="Proteomes" id="UP000053724">
    <property type="component" value="Unassembled WGS sequence"/>
</dbReference>
<dbReference type="AlphaFoldDB" id="A0A0Q0MVU6"/>
<dbReference type="Pfam" id="PF06857">
    <property type="entry name" value="ACP"/>
    <property type="match status" value="1"/>
</dbReference>
<evidence type="ECO:0000256" key="2">
    <source>
        <dbReference type="ARBA" id="ARBA00022490"/>
    </source>
</evidence>
<keyword evidence="3 4" id="KW-0597">Phosphoprotein</keyword>
<comment type="subcellular location">
    <subcellularLocation>
        <location evidence="1 4">Cytoplasm</location>
    </subcellularLocation>
</comment>
<dbReference type="EMBL" id="LCUF01000004">
    <property type="protein sequence ID" value="KQA24151.1"/>
    <property type="molecule type" value="Genomic_DNA"/>
</dbReference>
<evidence type="ECO:0000256" key="4">
    <source>
        <dbReference type="HAMAP-Rule" id="MF_00805"/>
    </source>
</evidence>
<dbReference type="HAMAP" id="MF_00805">
    <property type="entry name" value="CitD"/>
    <property type="match status" value="1"/>
</dbReference>
<evidence type="ECO:0000313" key="7">
    <source>
        <dbReference type="Proteomes" id="UP000053724"/>
    </source>
</evidence>
<comment type="similarity">
    <text evidence="4">Belongs to the CitD family.</text>
</comment>
<dbReference type="InterPro" id="IPR023439">
    <property type="entry name" value="Mal_deCO2ase/Cit_lyase_ACP"/>
</dbReference>
<dbReference type="GO" id="GO:0016829">
    <property type="term" value="F:lyase activity"/>
    <property type="evidence" value="ECO:0007669"/>
    <property type="project" value="UniProtKB-KW"/>
</dbReference>
<evidence type="ECO:0000313" key="6">
    <source>
        <dbReference type="EMBL" id="KQA24151.1"/>
    </source>
</evidence>
<keyword evidence="2 4" id="KW-0963">Cytoplasm</keyword>
<sequence length="99" mass="10813">MKIAHPAFAGTLESSDLQVRIEPNNDGGIELVLDSTVEQQFGHAIRQVVLHTLDAMQVHDALVTIEDKGALDCVIRARVQAAVMRACDVQNIESEASYQ</sequence>
<comment type="subunit">
    <text evidence="4">Oligomer with a subunit composition of (alpha,beta,gamma)6.</text>
</comment>
<organism evidence="6 7">
    <name type="scientific">Vibrio metoecus</name>
    <dbReference type="NCBI Taxonomy" id="1481663"/>
    <lineage>
        <taxon>Bacteria</taxon>
        <taxon>Pseudomonadati</taxon>
        <taxon>Pseudomonadota</taxon>
        <taxon>Gammaproteobacteria</taxon>
        <taxon>Vibrionales</taxon>
        <taxon>Vibrionaceae</taxon>
        <taxon>Vibrio</taxon>
    </lineage>
</organism>
<dbReference type="GO" id="GO:0005737">
    <property type="term" value="C:cytoplasm"/>
    <property type="evidence" value="ECO:0007669"/>
    <property type="project" value="UniProtKB-SubCell"/>
</dbReference>
<comment type="caution">
    <text evidence="6">The sequence shown here is derived from an EMBL/GenBank/DDBJ whole genome shotgun (WGS) entry which is preliminary data.</text>
</comment>
<dbReference type="PIRSF" id="PIRSF002736">
    <property type="entry name" value="Citrt_lyas_gamma"/>
    <property type="match status" value="1"/>
</dbReference>
<dbReference type="NCBIfam" id="NF009726">
    <property type="entry name" value="PRK13253.1"/>
    <property type="match status" value="1"/>
</dbReference>
<keyword evidence="6" id="KW-0456">Lyase</keyword>
<dbReference type="PATRIC" id="fig|1481663.8.peg.3787"/>
<evidence type="ECO:0000256" key="3">
    <source>
        <dbReference type="ARBA" id="ARBA00022553"/>
    </source>
</evidence>
<comment type="function">
    <text evidence="4">Covalent carrier of the coenzyme of citrate lyase.</text>
</comment>
<accession>A0A0Q0MVU6</accession>
<reference evidence="6 7" key="1">
    <citation type="journal article" date="2015" name="Genome Biol. Evol.">
        <title>The Dynamics of Genetic Interactions between Vibrio metoecus and Vibrio cholerae, Two Close Relatives Co-Occurring in the Environment.</title>
        <authorList>
            <person name="Orata F.D."/>
            <person name="Kirchberger P.C."/>
            <person name="Meheust R."/>
            <person name="Barlow E.J."/>
            <person name="Tarr C.L."/>
            <person name="Boucher Y."/>
        </authorList>
    </citation>
    <scope>NUCLEOTIDE SEQUENCE [LARGE SCALE GENOMIC DNA]</scope>
    <source>
        <strain evidence="6 7">08-2459</strain>
    </source>
</reference>
<dbReference type="NCBIfam" id="TIGR01608">
    <property type="entry name" value="citD"/>
    <property type="match status" value="1"/>
</dbReference>
<evidence type="ECO:0000256" key="1">
    <source>
        <dbReference type="ARBA" id="ARBA00004496"/>
    </source>
</evidence>
<gene>
    <name evidence="4" type="primary">citD</name>
    <name evidence="6" type="ORF">AAY55_05190</name>
</gene>
<dbReference type="InterPro" id="IPR006495">
    <property type="entry name" value="CitD"/>
</dbReference>
<name>A0A0Q0MVU6_VIBMT</name>
<proteinExistence type="inferred from homology"/>